<accession>A0A521FUW0</accession>
<dbReference type="OrthoDB" id="7873352at2"/>
<gene>
    <name evidence="1" type="ORF">SAMN06265173_1641</name>
</gene>
<reference evidence="1 2" key="1">
    <citation type="submission" date="2017-05" db="EMBL/GenBank/DDBJ databases">
        <authorList>
            <person name="Varghese N."/>
            <person name="Submissions S."/>
        </authorList>
    </citation>
    <scope>NUCLEOTIDE SEQUENCE [LARGE SCALE GENOMIC DNA]</scope>
    <source>
        <strain evidence="1 2">DSM 29506</strain>
    </source>
</reference>
<dbReference type="AlphaFoldDB" id="A0A521FUW0"/>
<evidence type="ECO:0000313" key="2">
    <source>
        <dbReference type="Proteomes" id="UP000316030"/>
    </source>
</evidence>
<protein>
    <submittedName>
        <fullName evidence="1">Uncharacterized protein</fullName>
    </submittedName>
</protein>
<dbReference type="RefSeq" id="WP_142495101.1">
    <property type="nucleotide sequence ID" value="NZ_FXTO01000064.1"/>
</dbReference>
<dbReference type="Proteomes" id="UP000316030">
    <property type="component" value="Unassembled WGS sequence"/>
</dbReference>
<keyword evidence="2" id="KW-1185">Reference proteome</keyword>
<name>A0A521FUW0_9RHOB</name>
<evidence type="ECO:0000313" key="1">
    <source>
        <dbReference type="EMBL" id="SMO99912.1"/>
    </source>
</evidence>
<dbReference type="EMBL" id="FXTO01000064">
    <property type="protein sequence ID" value="SMO99912.1"/>
    <property type="molecule type" value="Genomic_DNA"/>
</dbReference>
<proteinExistence type="predicted"/>
<organism evidence="1 2">
    <name type="scientific">Thalassovita litoralis</name>
    <dbReference type="NCBI Taxonomy" id="1010611"/>
    <lineage>
        <taxon>Bacteria</taxon>
        <taxon>Pseudomonadati</taxon>
        <taxon>Pseudomonadota</taxon>
        <taxon>Alphaproteobacteria</taxon>
        <taxon>Rhodobacterales</taxon>
        <taxon>Roseobacteraceae</taxon>
        <taxon>Thalassovita</taxon>
    </lineage>
</organism>
<sequence length="131" mass="13655">MQIVTIWCPNTLTDAGNHVHVLLGKSDTLQTYSGGWIAPNGDTGSVSSGLWSDAQIDGVGNPAILDAPHLQELYVGNGGIVDRSLCEQAQGSFAVIDLENPQFDPSKITAVIGLSGAEAVAMLGVKRTPPE</sequence>